<proteinExistence type="inferred from homology"/>
<accession>A0A418VJW4</accession>
<protein>
    <submittedName>
        <fullName evidence="9">ABC transporter permease</fullName>
    </submittedName>
</protein>
<organism evidence="9 10">
    <name type="scientific">Rhodopseudomonas palustris</name>
    <dbReference type="NCBI Taxonomy" id="1076"/>
    <lineage>
        <taxon>Bacteria</taxon>
        <taxon>Pseudomonadati</taxon>
        <taxon>Pseudomonadota</taxon>
        <taxon>Alphaproteobacteria</taxon>
        <taxon>Hyphomicrobiales</taxon>
        <taxon>Nitrobacteraceae</taxon>
        <taxon>Rhodopseudomonas</taxon>
    </lineage>
</organism>
<feature type="transmembrane region" description="Helical" evidence="7">
    <location>
        <begin position="125"/>
        <end position="147"/>
    </location>
</feature>
<evidence type="ECO:0000256" key="4">
    <source>
        <dbReference type="ARBA" id="ARBA00022692"/>
    </source>
</evidence>
<dbReference type="PANTHER" id="PTHR30151">
    <property type="entry name" value="ALKANE SULFONATE ABC TRANSPORTER-RELATED, MEMBRANE SUBUNIT"/>
    <property type="match status" value="1"/>
</dbReference>
<keyword evidence="4 7" id="KW-0812">Transmembrane</keyword>
<dbReference type="InterPro" id="IPR035906">
    <property type="entry name" value="MetI-like_sf"/>
</dbReference>
<feature type="transmembrane region" description="Helical" evidence="7">
    <location>
        <begin position="56"/>
        <end position="81"/>
    </location>
</feature>
<dbReference type="RefSeq" id="WP_119855845.1">
    <property type="nucleotide sequence ID" value="NZ_QYYD01000005.1"/>
</dbReference>
<evidence type="ECO:0000256" key="3">
    <source>
        <dbReference type="ARBA" id="ARBA00022475"/>
    </source>
</evidence>
<feature type="transmembrane region" description="Helical" evidence="7">
    <location>
        <begin position="174"/>
        <end position="199"/>
    </location>
</feature>
<evidence type="ECO:0000313" key="10">
    <source>
        <dbReference type="Proteomes" id="UP000285523"/>
    </source>
</evidence>
<sequence length="259" mass="27708">MRGRTLQKLQSLTLLIAVFALWEGVVRIFAISPFVIPAPSAVVVRLVDMVTTGEIWPHFVATLTSVLTGLAAGAIAGLVVGSAISLMPAVERLVYPYVVAMQTVPKIAIAPLFVMWFGYGLTSKIVITALLCFFPILVSVVSGFHAVDKSQLEMMRAFGSTPMQTLFRLRIPSALVLIFAGFEIASVLAVIGAVVGEFVGAQVGLGYLITSLNFNLDVAGMFAVLLCLAVIGLSLHGAVKFARKRMIFWLRSDPAPILG</sequence>
<evidence type="ECO:0000256" key="7">
    <source>
        <dbReference type="RuleBase" id="RU363032"/>
    </source>
</evidence>
<evidence type="ECO:0000256" key="6">
    <source>
        <dbReference type="ARBA" id="ARBA00023136"/>
    </source>
</evidence>
<dbReference type="InterPro" id="IPR000515">
    <property type="entry name" value="MetI-like"/>
</dbReference>
<dbReference type="GO" id="GO:0055085">
    <property type="term" value="P:transmembrane transport"/>
    <property type="evidence" value="ECO:0007669"/>
    <property type="project" value="InterPro"/>
</dbReference>
<evidence type="ECO:0000256" key="1">
    <source>
        <dbReference type="ARBA" id="ARBA00004651"/>
    </source>
</evidence>
<dbReference type="Proteomes" id="UP000285523">
    <property type="component" value="Unassembled WGS sequence"/>
</dbReference>
<comment type="subcellular location">
    <subcellularLocation>
        <location evidence="1 7">Cell membrane</location>
        <topology evidence="1 7">Multi-pass membrane protein</topology>
    </subcellularLocation>
</comment>
<dbReference type="PROSITE" id="PS50928">
    <property type="entry name" value="ABC_TM1"/>
    <property type="match status" value="1"/>
</dbReference>
<gene>
    <name evidence="9" type="ORF">D4Q52_07140</name>
</gene>
<keyword evidence="5 7" id="KW-1133">Transmembrane helix</keyword>
<keyword evidence="2 7" id="KW-0813">Transport</keyword>
<comment type="similarity">
    <text evidence="7">Belongs to the binding-protein-dependent transport system permease family.</text>
</comment>
<dbReference type="PANTHER" id="PTHR30151:SF20">
    <property type="entry name" value="ABC TRANSPORTER PERMEASE PROTEIN HI_0355-RELATED"/>
    <property type="match status" value="1"/>
</dbReference>
<feature type="transmembrane region" description="Helical" evidence="7">
    <location>
        <begin position="93"/>
        <end position="119"/>
    </location>
</feature>
<dbReference type="CDD" id="cd06261">
    <property type="entry name" value="TM_PBP2"/>
    <property type="match status" value="1"/>
</dbReference>
<dbReference type="GO" id="GO:0005886">
    <property type="term" value="C:plasma membrane"/>
    <property type="evidence" value="ECO:0007669"/>
    <property type="project" value="UniProtKB-SubCell"/>
</dbReference>
<evidence type="ECO:0000313" key="9">
    <source>
        <dbReference type="EMBL" id="RJF76408.1"/>
    </source>
</evidence>
<feature type="transmembrane region" description="Helical" evidence="7">
    <location>
        <begin position="219"/>
        <end position="239"/>
    </location>
</feature>
<feature type="transmembrane region" description="Helical" evidence="7">
    <location>
        <begin position="12"/>
        <end position="36"/>
    </location>
</feature>
<dbReference type="Pfam" id="PF00528">
    <property type="entry name" value="BPD_transp_1"/>
    <property type="match status" value="1"/>
</dbReference>
<dbReference type="EMBL" id="QYYD01000005">
    <property type="protein sequence ID" value="RJF76408.1"/>
    <property type="molecule type" value="Genomic_DNA"/>
</dbReference>
<name>A0A418VJW4_RHOPL</name>
<evidence type="ECO:0000259" key="8">
    <source>
        <dbReference type="PROSITE" id="PS50928"/>
    </source>
</evidence>
<reference evidence="9 10" key="1">
    <citation type="submission" date="2018-09" db="EMBL/GenBank/DDBJ databases">
        <title>Draft genome sequence of Rhodopseudomonas palustris 2.1.18.</title>
        <authorList>
            <person name="Robertson S.L."/>
            <person name="Meyer T.E."/>
            <person name="Kyndt J.A."/>
        </authorList>
    </citation>
    <scope>NUCLEOTIDE SEQUENCE [LARGE SCALE GENOMIC DNA]</scope>
    <source>
        <strain evidence="9 10">2.1.18</strain>
    </source>
</reference>
<feature type="domain" description="ABC transmembrane type-1" evidence="8">
    <location>
        <begin position="59"/>
        <end position="237"/>
    </location>
</feature>
<evidence type="ECO:0000256" key="5">
    <source>
        <dbReference type="ARBA" id="ARBA00022989"/>
    </source>
</evidence>
<dbReference type="Gene3D" id="1.10.3720.10">
    <property type="entry name" value="MetI-like"/>
    <property type="match status" value="1"/>
</dbReference>
<keyword evidence="6 7" id="KW-0472">Membrane</keyword>
<dbReference type="SUPFAM" id="SSF161098">
    <property type="entry name" value="MetI-like"/>
    <property type="match status" value="1"/>
</dbReference>
<evidence type="ECO:0000256" key="2">
    <source>
        <dbReference type="ARBA" id="ARBA00022448"/>
    </source>
</evidence>
<dbReference type="OrthoDB" id="9786495at2"/>
<comment type="caution">
    <text evidence="9">The sequence shown here is derived from an EMBL/GenBank/DDBJ whole genome shotgun (WGS) entry which is preliminary data.</text>
</comment>
<keyword evidence="3" id="KW-1003">Cell membrane</keyword>
<dbReference type="AlphaFoldDB" id="A0A418VJW4"/>